<accession>X1GFF7</accession>
<protein>
    <submittedName>
        <fullName evidence="1">Uncharacterized protein</fullName>
    </submittedName>
</protein>
<organism evidence="1">
    <name type="scientific">marine sediment metagenome</name>
    <dbReference type="NCBI Taxonomy" id="412755"/>
    <lineage>
        <taxon>unclassified sequences</taxon>
        <taxon>metagenomes</taxon>
        <taxon>ecological metagenomes</taxon>
    </lineage>
</organism>
<proteinExistence type="predicted"/>
<name>X1GFF7_9ZZZZ</name>
<dbReference type="AlphaFoldDB" id="X1GFF7"/>
<comment type="caution">
    <text evidence="1">The sequence shown here is derived from an EMBL/GenBank/DDBJ whole genome shotgun (WGS) entry which is preliminary data.</text>
</comment>
<dbReference type="EMBL" id="BARU01011572">
    <property type="protein sequence ID" value="GAH31763.1"/>
    <property type="molecule type" value="Genomic_DNA"/>
</dbReference>
<sequence length="39" mass="4180">SFNGRNGTDALAESIRYMRIPLRVVSKGDDLSKVLSVGG</sequence>
<feature type="non-terminal residue" evidence="1">
    <location>
        <position position="1"/>
    </location>
</feature>
<gene>
    <name evidence="1" type="ORF">S03H2_21681</name>
</gene>
<reference evidence="1" key="1">
    <citation type="journal article" date="2014" name="Front. Microbiol.">
        <title>High frequency of phylogenetically diverse reductive dehalogenase-homologous genes in deep subseafloor sedimentary metagenomes.</title>
        <authorList>
            <person name="Kawai M."/>
            <person name="Futagami T."/>
            <person name="Toyoda A."/>
            <person name="Takaki Y."/>
            <person name="Nishi S."/>
            <person name="Hori S."/>
            <person name="Arai W."/>
            <person name="Tsubouchi T."/>
            <person name="Morono Y."/>
            <person name="Uchiyama I."/>
            <person name="Ito T."/>
            <person name="Fujiyama A."/>
            <person name="Inagaki F."/>
            <person name="Takami H."/>
        </authorList>
    </citation>
    <scope>NUCLEOTIDE SEQUENCE</scope>
    <source>
        <strain evidence="1">Expedition CK06-06</strain>
    </source>
</reference>
<evidence type="ECO:0000313" key="1">
    <source>
        <dbReference type="EMBL" id="GAH31763.1"/>
    </source>
</evidence>